<dbReference type="PANTHER" id="PTHR37825">
    <property type="entry name" value="TRNA(MET) CYTIDINE ACETATE LIGASE"/>
    <property type="match status" value="1"/>
</dbReference>
<feature type="binding site" evidence="3">
    <location>
        <position position="188"/>
    </location>
    <ligand>
        <name>ATP</name>
        <dbReference type="ChEBI" id="CHEBI:30616"/>
    </ligand>
</feature>
<proteinExistence type="inferred from homology"/>
<feature type="binding site" evidence="3">
    <location>
        <position position="163"/>
    </location>
    <ligand>
        <name>ATP</name>
        <dbReference type="ChEBI" id="CHEBI:30616"/>
    </ligand>
</feature>
<comment type="subcellular location">
    <subcellularLocation>
        <location evidence="3">Cytoplasm</location>
    </subcellularLocation>
</comment>
<keyword evidence="3" id="KW-0820">tRNA-binding</keyword>
<organism evidence="4 5">
    <name type="scientific">Ignavigranum ruoffiae</name>
    <dbReference type="NCBI Taxonomy" id="89093"/>
    <lineage>
        <taxon>Bacteria</taxon>
        <taxon>Bacillati</taxon>
        <taxon>Bacillota</taxon>
        <taxon>Bacilli</taxon>
        <taxon>Lactobacillales</taxon>
        <taxon>Aerococcaceae</taxon>
        <taxon>Ignavigranum</taxon>
    </lineage>
</organism>
<dbReference type="InterPro" id="IPR008513">
    <property type="entry name" value="tRNA(Met)_cyd_acetate_ligase"/>
</dbReference>
<dbReference type="OrthoDB" id="9769796at2"/>
<dbReference type="GO" id="GO:0005524">
    <property type="term" value="F:ATP binding"/>
    <property type="evidence" value="ECO:0007669"/>
    <property type="project" value="UniProtKB-KW"/>
</dbReference>
<dbReference type="GO" id="GO:0016740">
    <property type="term" value="F:transferase activity"/>
    <property type="evidence" value="ECO:0007669"/>
    <property type="project" value="UniProtKB-KW"/>
</dbReference>
<protein>
    <recommendedName>
        <fullName evidence="3">tRNA(Met) cytidine acetate ligase</fullName>
        <ecNumber evidence="3">6.3.4.-</ecNumber>
    </recommendedName>
</protein>
<dbReference type="EC" id="6.3.4.-" evidence="3"/>
<dbReference type="GO" id="GO:0000049">
    <property type="term" value="F:tRNA binding"/>
    <property type="evidence" value="ECO:0007669"/>
    <property type="project" value="UniProtKB-KW"/>
</dbReference>
<dbReference type="Pfam" id="PF05636">
    <property type="entry name" value="HIGH_NTase1"/>
    <property type="match status" value="1"/>
</dbReference>
<dbReference type="RefSeq" id="WP_092572528.1">
    <property type="nucleotide sequence ID" value="NZ_FOEN01000010.1"/>
</dbReference>
<gene>
    <name evidence="3" type="primary">tmcAL</name>
    <name evidence="4" type="ORF">SAMN04488558_11067</name>
</gene>
<dbReference type="InterPro" id="IPR014729">
    <property type="entry name" value="Rossmann-like_a/b/a_fold"/>
</dbReference>
<keyword evidence="3" id="KW-0963">Cytoplasm</keyword>
<evidence type="ECO:0000313" key="5">
    <source>
        <dbReference type="Proteomes" id="UP000198833"/>
    </source>
</evidence>
<evidence type="ECO:0000313" key="4">
    <source>
        <dbReference type="EMBL" id="SEQ42860.1"/>
    </source>
</evidence>
<keyword evidence="3" id="KW-0694">RNA-binding</keyword>
<dbReference type="SUPFAM" id="SSF52374">
    <property type="entry name" value="Nucleotidylyl transferase"/>
    <property type="match status" value="1"/>
</dbReference>
<dbReference type="EMBL" id="FOEN01000010">
    <property type="protein sequence ID" value="SEQ42860.1"/>
    <property type="molecule type" value="Genomic_DNA"/>
</dbReference>
<feature type="binding site" evidence="3">
    <location>
        <position position="101"/>
    </location>
    <ligand>
        <name>ATP</name>
        <dbReference type="ChEBI" id="CHEBI:30616"/>
    </ligand>
</feature>
<evidence type="ECO:0000256" key="1">
    <source>
        <dbReference type="ARBA" id="ARBA00022598"/>
    </source>
</evidence>
<keyword evidence="2 3" id="KW-0819">tRNA processing</keyword>
<comment type="catalytic activity">
    <reaction evidence="3">
        <text>cytidine(34) in elongator tRNA(Met) + acetate + ATP = N(4)-acetylcytidine(34) in elongator tRNA(Met) + AMP + diphosphate</text>
        <dbReference type="Rhea" id="RHEA:58144"/>
        <dbReference type="Rhea" id="RHEA-COMP:10693"/>
        <dbReference type="Rhea" id="RHEA-COMP:10694"/>
        <dbReference type="ChEBI" id="CHEBI:30089"/>
        <dbReference type="ChEBI" id="CHEBI:30616"/>
        <dbReference type="ChEBI" id="CHEBI:33019"/>
        <dbReference type="ChEBI" id="CHEBI:74900"/>
        <dbReference type="ChEBI" id="CHEBI:82748"/>
        <dbReference type="ChEBI" id="CHEBI:456215"/>
    </reaction>
</comment>
<dbReference type="AlphaFoldDB" id="A0A1H9FY88"/>
<reference evidence="4 5" key="1">
    <citation type="submission" date="2016-10" db="EMBL/GenBank/DDBJ databases">
        <authorList>
            <person name="de Groot N.N."/>
        </authorList>
    </citation>
    <scope>NUCLEOTIDE SEQUENCE [LARGE SCALE GENOMIC DNA]</scope>
    <source>
        <strain evidence="4 5">DSM 15695</strain>
    </source>
</reference>
<comment type="function">
    <text evidence="3">Catalyzes the formation of N(4)-acetylcytidine (ac(4)C) at the wobble position of elongator tRNA(Met), using acetate and ATP as substrates. First activates an acetate ion to form acetyladenylate (Ac-AMP) and then transfers the acetyl group to tRNA to form ac(4)C34.</text>
</comment>
<evidence type="ECO:0000256" key="3">
    <source>
        <dbReference type="HAMAP-Rule" id="MF_01539"/>
    </source>
</evidence>
<dbReference type="GO" id="GO:0016879">
    <property type="term" value="F:ligase activity, forming carbon-nitrogen bonds"/>
    <property type="evidence" value="ECO:0007669"/>
    <property type="project" value="UniProtKB-UniRule"/>
</dbReference>
<name>A0A1H9FY88_9LACT</name>
<dbReference type="HAMAP" id="MF_01539">
    <property type="entry name" value="TmcAL"/>
    <property type="match status" value="1"/>
</dbReference>
<keyword evidence="4" id="KW-0808">Transferase</keyword>
<keyword evidence="1 3" id="KW-0436">Ligase</keyword>
<comment type="caution">
    <text evidence="3">Lacks conserved residue(s) required for the propagation of feature annotation.</text>
</comment>
<comment type="similarity">
    <text evidence="3">Belongs to the TmcAL family.</text>
</comment>
<sequence>MKKIGIIAEYNPFHYGHQFQINQVRRKYPDALIVIAMSGNVVQRGEFAIIDKWTRSQLAVQAGADLVLELPILASMQSADYFARWGVDLLGKLAIDELVFGTESASSQEIQRAGDWLNSHQTSLDQWVRRSMQQGHSYAFSMQAAIDQLDDQHTVNFNPSLGNHVLALKYYQWIQTFDFPMDIWAIPRQPDFLSGSQIRQSLAGGCLASDELPERTIQELKHRPLVYSSDFFKYLKVQLLTKTPQALSKIQSVREGIEYLLIEQLDSANQLTDYIQRLTSRRWTQASIQRILLNILLNIQQEEWADYQDLYQHRPVVRILAYNHQGQAALKDFKRTSPVHLFSNLSQELYPSYQLVHRADRMYQLASAAILEQNIGRYPYKYKEL</sequence>
<keyword evidence="3" id="KW-0547">Nucleotide-binding</keyword>
<keyword evidence="3" id="KW-0067">ATP-binding</keyword>
<dbReference type="Gene3D" id="3.40.50.620">
    <property type="entry name" value="HUPs"/>
    <property type="match status" value="1"/>
</dbReference>
<dbReference type="GO" id="GO:0006400">
    <property type="term" value="P:tRNA modification"/>
    <property type="evidence" value="ECO:0007669"/>
    <property type="project" value="UniProtKB-UniRule"/>
</dbReference>
<dbReference type="STRING" id="89093.SAMN04488558_11067"/>
<evidence type="ECO:0000256" key="2">
    <source>
        <dbReference type="ARBA" id="ARBA00022694"/>
    </source>
</evidence>
<dbReference type="GO" id="GO:0005737">
    <property type="term" value="C:cytoplasm"/>
    <property type="evidence" value="ECO:0007669"/>
    <property type="project" value="UniProtKB-SubCell"/>
</dbReference>
<accession>A0A1H9FY88</accession>
<dbReference type="Proteomes" id="UP000198833">
    <property type="component" value="Unassembled WGS sequence"/>
</dbReference>
<dbReference type="PANTHER" id="PTHR37825:SF1">
    <property type="entry name" value="TRNA(MET) CYTIDINE ACETATE LIGASE"/>
    <property type="match status" value="1"/>
</dbReference>
<feature type="binding site" evidence="3">
    <location>
        <begin position="7"/>
        <end position="20"/>
    </location>
    <ligand>
        <name>ATP</name>
        <dbReference type="ChEBI" id="CHEBI:30616"/>
    </ligand>
</feature>
<keyword evidence="5" id="KW-1185">Reference proteome</keyword>